<name>A0A0A0KB94_CUCSA</name>
<reference evidence="1 2" key="2">
    <citation type="journal article" date="2009" name="PLoS ONE">
        <title>An integrated genetic and cytogenetic map of the cucumber genome.</title>
        <authorList>
            <person name="Ren Y."/>
            <person name="Zhang Z."/>
            <person name="Liu J."/>
            <person name="Staub J.E."/>
            <person name="Han Y."/>
            <person name="Cheng Z."/>
            <person name="Li X."/>
            <person name="Lu J."/>
            <person name="Miao H."/>
            <person name="Kang H."/>
            <person name="Xie B."/>
            <person name="Gu X."/>
            <person name="Wang X."/>
            <person name="Du Y."/>
            <person name="Jin W."/>
            <person name="Huang S."/>
        </authorList>
    </citation>
    <scope>NUCLEOTIDE SEQUENCE [LARGE SCALE GENOMIC DNA]</scope>
    <source>
        <strain evidence="2">cv. 9930</strain>
    </source>
</reference>
<reference evidence="1 2" key="3">
    <citation type="journal article" date="2010" name="BMC Genomics">
        <title>Transcriptome sequencing and comparative analysis of cucumber flowers with different sex types.</title>
        <authorList>
            <person name="Guo S."/>
            <person name="Zheng Y."/>
            <person name="Joung J.G."/>
            <person name="Liu S."/>
            <person name="Zhang Z."/>
            <person name="Crasta O.R."/>
            <person name="Sobral B.W."/>
            <person name="Xu Y."/>
            <person name="Huang S."/>
            <person name="Fei Z."/>
        </authorList>
    </citation>
    <scope>NUCLEOTIDE SEQUENCE [LARGE SCALE GENOMIC DNA]</scope>
    <source>
        <strain evidence="2">cv. 9930</strain>
    </source>
</reference>
<organism evidence="1 2">
    <name type="scientific">Cucumis sativus</name>
    <name type="common">Cucumber</name>
    <dbReference type="NCBI Taxonomy" id="3659"/>
    <lineage>
        <taxon>Eukaryota</taxon>
        <taxon>Viridiplantae</taxon>
        <taxon>Streptophyta</taxon>
        <taxon>Embryophyta</taxon>
        <taxon>Tracheophyta</taxon>
        <taxon>Spermatophyta</taxon>
        <taxon>Magnoliopsida</taxon>
        <taxon>eudicotyledons</taxon>
        <taxon>Gunneridae</taxon>
        <taxon>Pentapetalae</taxon>
        <taxon>rosids</taxon>
        <taxon>fabids</taxon>
        <taxon>Cucurbitales</taxon>
        <taxon>Cucurbitaceae</taxon>
        <taxon>Benincaseae</taxon>
        <taxon>Cucumis</taxon>
    </lineage>
</organism>
<gene>
    <name evidence="1" type="ORF">Csa_7G410340</name>
</gene>
<dbReference type="AlphaFoldDB" id="A0A0A0KB94"/>
<accession>A0A0A0KB94</accession>
<protein>
    <submittedName>
        <fullName evidence="1">Uncharacterized protein</fullName>
    </submittedName>
</protein>
<dbReference type="Proteomes" id="UP000029981">
    <property type="component" value="Chromosome 7"/>
</dbReference>
<evidence type="ECO:0000313" key="1">
    <source>
        <dbReference type="EMBL" id="KGN45031.1"/>
    </source>
</evidence>
<proteinExistence type="predicted"/>
<dbReference type="Gramene" id="KGN45031">
    <property type="protein sequence ID" value="KGN45031"/>
    <property type="gene ID" value="Csa_7G410340"/>
</dbReference>
<sequence length="99" mass="11264">MIIQAEISAKQGPMMSMPIPIPFTEWLRCKASTSRATSMALQPCTPSTKKCDLRSRYKSTHCRQSFAATMNLQLEMKRSTWDAFVHVSVKILLQLKIKC</sequence>
<keyword evidence="2" id="KW-1185">Reference proteome</keyword>
<evidence type="ECO:0000313" key="2">
    <source>
        <dbReference type="Proteomes" id="UP000029981"/>
    </source>
</evidence>
<dbReference type="EMBL" id="CM002928">
    <property type="protein sequence ID" value="KGN45031.1"/>
    <property type="molecule type" value="Genomic_DNA"/>
</dbReference>
<reference evidence="1 2" key="4">
    <citation type="journal article" date="2011" name="BMC Genomics">
        <title>RNA-Seq improves annotation of protein-coding genes in the cucumber genome.</title>
        <authorList>
            <person name="Li Z."/>
            <person name="Zhang Z."/>
            <person name="Yan P."/>
            <person name="Huang S."/>
            <person name="Fei Z."/>
            <person name="Lin K."/>
        </authorList>
    </citation>
    <scope>NUCLEOTIDE SEQUENCE [LARGE SCALE GENOMIC DNA]</scope>
    <source>
        <strain evidence="2">cv. 9930</strain>
    </source>
</reference>
<reference evidence="1 2" key="1">
    <citation type="journal article" date="2009" name="Nat. Genet.">
        <title>The genome of the cucumber, Cucumis sativus L.</title>
        <authorList>
            <person name="Huang S."/>
            <person name="Li R."/>
            <person name="Zhang Z."/>
            <person name="Li L."/>
            <person name="Gu X."/>
            <person name="Fan W."/>
            <person name="Lucas W.J."/>
            <person name="Wang X."/>
            <person name="Xie B."/>
            <person name="Ni P."/>
            <person name="Ren Y."/>
            <person name="Zhu H."/>
            <person name="Li J."/>
            <person name="Lin K."/>
            <person name="Jin W."/>
            <person name="Fei Z."/>
            <person name="Li G."/>
            <person name="Staub J."/>
            <person name="Kilian A."/>
            <person name="van der Vossen E.A."/>
            <person name="Wu Y."/>
            <person name="Guo J."/>
            <person name="He J."/>
            <person name="Jia Z."/>
            <person name="Ren Y."/>
            <person name="Tian G."/>
            <person name="Lu Y."/>
            <person name="Ruan J."/>
            <person name="Qian W."/>
            <person name="Wang M."/>
            <person name="Huang Q."/>
            <person name="Li B."/>
            <person name="Xuan Z."/>
            <person name="Cao J."/>
            <person name="Asan"/>
            <person name="Wu Z."/>
            <person name="Zhang J."/>
            <person name="Cai Q."/>
            <person name="Bai Y."/>
            <person name="Zhao B."/>
            <person name="Han Y."/>
            <person name="Li Y."/>
            <person name="Li X."/>
            <person name="Wang S."/>
            <person name="Shi Q."/>
            <person name="Liu S."/>
            <person name="Cho W.K."/>
            <person name="Kim J.Y."/>
            <person name="Xu Y."/>
            <person name="Heller-Uszynska K."/>
            <person name="Miao H."/>
            <person name="Cheng Z."/>
            <person name="Zhang S."/>
            <person name="Wu J."/>
            <person name="Yang Y."/>
            <person name="Kang H."/>
            <person name="Li M."/>
            <person name="Liang H."/>
            <person name="Ren X."/>
            <person name="Shi Z."/>
            <person name="Wen M."/>
            <person name="Jian M."/>
            <person name="Yang H."/>
            <person name="Zhang G."/>
            <person name="Yang Z."/>
            <person name="Chen R."/>
            <person name="Liu S."/>
            <person name="Li J."/>
            <person name="Ma L."/>
            <person name="Liu H."/>
            <person name="Zhou Y."/>
            <person name="Zhao J."/>
            <person name="Fang X."/>
            <person name="Li G."/>
            <person name="Fang L."/>
            <person name="Li Y."/>
            <person name="Liu D."/>
            <person name="Zheng H."/>
            <person name="Zhang Y."/>
            <person name="Qin N."/>
            <person name="Li Z."/>
            <person name="Yang G."/>
            <person name="Yang S."/>
            <person name="Bolund L."/>
            <person name="Kristiansen K."/>
            <person name="Zheng H."/>
            <person name="Li S."/>
            <person name="Zhang X."/>
            <person name="Yang H."/>
            <person name="Wang J."/>
            <person name="Sun R."/>
            <person name="Zhang B."/>
            <person name="Jiang S."/>
            <person name="Wang J."/>
            <person name="Du Y."/>
            <person name="Li S."/>
        </authorList>
    </citation>
    <scope>NUCLEOTIDE SEQUENCE [LARGE SCALE GENOMIC DNA]</scope>
    <source>
        <strain evidence="2">cv. 9930</strain>
    </source>
</reference>